<reference evidence="7" key="1">
    <citation type="submission" date="2023-10" db="EMBL/GenBank/DDBJ databases">
        <title>Genome assembly of Pristionchus species.</title>
        <authorList>
            <person name="Yoshida K."/>
            <person name="Sommer R.J."/>
        </authorList>
    </citation>
    <scope>NUCLEOTIDE SEQUENCE</scope>
    <source>
        <strain evidence="7">RS0144</strain>
    </source>
</reference>
<dbReference type="Pfam" id="PF00501">
    <property type="entry name" value="AMP-binding"/>
    <property type="match status" value="1"/>
</dbReference>
<dbReference type="GO" id="GO:0005777">
    <property type="term" value="C:peroxisome"/>
    <property type="evidence" value="ECO:0007669"/>
    <property type="project" value="UniProtKB-SubCell"/>
</dbReference>
<dbReference type="EMBL" id="BTSX01000006">
    <property type="protein sequence ID" value="GMT06361.1"/>
    <property type="molecule type" value="Genomic_DNA"/>
</dbReference>
<feature type="domain" description="AMP-binding enzyme C-terminal" evidence="6">
    <location>
        <begin position="525"/>
        <end position="602"/>
    </location>
</feature>
<feature type="domain" description="AMP-dependent synthetase/ligase" evidence="5">
    <location>
        <begin position="39"/>
        <end position="474"/>
    </location>
</feature>
<protein>
    <recommendedName>
        <fullName evidence="9">Acyl-coa synthetase</fullName>
    </recommendedName>
</protein>
<feature type="compositionally biased region" description="Basic and acidic residues" evidence="4">
    <location>
        <begin position="616"/>
        <end position="626"/>
    </location>
</feature>
<evidence type="ECO:0000259" key="5">
    <source>
        <dbReference type="Pfam" id="PF00501"/>
    </source>
</evidence>
<dbReference type="Proteomes" id="UP001432027">
    <property type="component" value="Unassembled WGS sequence"/>
</dbReference>
<feature type="region of interest" description="Disordered" evidence="4">
    <location>
        <begin position="616"/>
        <end position="674"/>
    </location>
</feature>
<evidence type="ECO:0000256" key="4">
    <source>
        <dbReference type="SAM" id="MobiDB-lite"/>
    </source>
</evidence>
<name>A0AAV5UH72_9BILA</name>
<dbReference type="InterPro" id="IPR042099">
    <property type="entry name" value="ANL_N_sf"/>
</dbReference>
<dbReference type="InterPro" id="IPR000873">
    <property type="entry name" value="AMP-dep_synth/lig_dom"/>
</dbReference>
<dbReference type="PROSITE" id="PS00455">
    <property type="entry name" value="AMP_BINDING"/>
    <property type="match status" value="1"/>
</dbReference>
<evidence type="ECO:0008006" key="9">
    <source>
        <dbReference type="Google" id="ProtNLM"/>
    </source>
</evidence>
<evidence type="ECO:0000259" key="6">
    <source>
        <dbReference type="Pfam" id="PF13193"/>
    </source>
</evidence>
<dbReference type="InterPro" id="IPR045851">
    <property type="entry name" value="AMP-bd_C_sf"/>
</dbReference>
<keyword evidence="3" id="KW-0576">Peroxisome</keyword>
<comment type="similarity">
    <text evidence="2">Belongs to the ATP-dependent AMP-binding enzyme family.</text>
</comment>
<comment type="caution">
    <text evidence="7">The sequence shown here is derived from an EMBL/GenBank/DDBJ whole genome shotgun (WGS) entry which is preliminary data.</text>
</comment>
<dbReference type="AlphaFoldDB" id="A0AAV5UH72"/>
<evidence type="ECO:0000256" key="1">
    <source>
        <dbReference type="ARBA" id="ARBA00004275"/>
    </source>
</evidence>
<accession>A0AAV5UH72</accession>
<evidence type="ECO:0000313" key="7">
    <source>
        <dbReference type="EMBL" id="GMT06361.1"/>
    </source>
</evidence>
<gene>
    <name evidence="7" type="ORF">PENTCL1PPCAC_28535</name>
</gene>
<dbReference type="InterPro" id="IPR025110">
    <property type="entry name" value="AMP-bd_C"/>
</dbReference>
<dbReference type="Gene3D" id="2.30.38.10">
    <property type="entry name" value="Luciferase, Domain 3"/>
    <property type="match status" value="1"/>
</dbReference>
<organism evidence="7 8">
    <name type="scientific">Pristionchus entomophagus</name>
    <dbReference type="NCBI Taxonomy" id="358040"/>
    <lineage>
        <taxon>Eukaryota</taxon>
        <taxon>Metazoa</taxon>
        <taxon>Ecdysozoa</taxon>
        <taxon>Nematoda</taxon>
        <taxon>Chromadorea</taxon>
        <taxon>Rhabditida</taxon>
        <taxon>Rhabditina</taxon>
        <taxon>Diplogasteromorpha</taxon>
        <taxon>Diplogasteroidea</taxon>
        <taxon>Neodiplogasteridae</taxon>
        <taxon>Pristionchus</taxon>
    </lineage>
</organism>
<dbReference type="FunFam" id="3.30.300.30:FF:000007">
    <property type="entry name" value="4-coumarate--CoA ligase 2"/>
    <property type="match status" value="1"/>
</dbReference>
<dbReference type="SUPFAM" id="SSF56801">
    <property type="entry name" value="Acetyl-CoA synthetase-like"/>
    <property type="match status" value="1"/>
</dbReference>
<comment type="subcellular location">
    <subcellularLocation>
        <location evidence="1">Peroxisome</location>
    </subcellularLocation>
</comment>
<proteinExistence type="inferred from homology"/>
<dbReference type="Gene3D" id="3.40.50.980">
    <property type="match status" value="2"/>
</dbReference>
<feature type="non-terminal residue" evidence="7">
    <location>
        <position position="1"/>
    </location>
</feature>
<sequence>KLLTPRPSATSRMEVQNPFQIAWDKTPYATFADFILNKVTNYGSHPAIIDSDSGKQWRFSEIKGWSEMCQSRLRELGVTAASRVALITGTTGQAVFVHLACSMIGCPTVCVNGFGTIDEIWQLVDISESTHLVAEPQFMQKAEDVKRKAVMRGGGRIKHVRSIDDVLTSDTINGRATTVTSTDVSAKSQRSEFLTIGPLTRELSTTKLTGGPALEDDCVDLPSPMSESATSGGRNLHDIAIIENGSDAASDFTTPLAPTGPAQQPCMIFFTSGTTGLPKAAEITRRSLIINLQQMSCPVFGPIQAKEKMLLPLSISHLFGVISAYYALVNGGTVVTMNKFDAKSMVELVMDHKISVLHLTPPMVQALAYESTANADTFASVRSVIVGGAPLDANIASLCKKKMALRDLRQTYGMTELGGLCTLSHIECGKVESVGVPLPGMLFKIVHWETKQLMQPNQIGQLLVMGPQTMPSYYKNPKATTEILDTQGFVKTGDAAFYDENGYVYVLDRIKDIIRHKGTLICPSEVELVLRAHPGIDDCAVVGRQDHVSGEVPAAFVVKSASHPLLSSAEVRQYVSGKIATFKELRGGVFFVSDIPRSSCGKVLRRHLRQFWDRERTNSKAEEKPAAKAAGGAAVRSDGKRPSLTTGSGAKPPPARGRSKASPSPKPGPTRGKK</sequence>
<keyword evidence="8" id="KW-1185">Reference proteome</keyword>
<evidence type="ECO:0000256" key="3">
    <source>
        <dbReference type="ARBA" id="ARBA00023140"/>
    </source>
</evidence>
<dbReference type="PANTHER" id="PTHR24096:SF168">
    <property type="entry name" value="AMP-BINDING DOMAIN-CONTAINING PROTEIN"/>
    <property type="match status" value="1"/>
</dbReference>
<evidence type="ECO:0000313" key="8">
    <source>
        <dbReference type="Proteomes" id="UP001432027"/>
    </source>
</evidence>
<dbReference type="GO" id="GO:0016405">
    <property type="term" value="F:CoA-ligase activity"/>
    <property type="evidence" value="ECO:0007669"/>
    <property type="project" value="TreeGrafter"/>
</dbReference>
<dbReference type="Gene3D" id="3.30.300.30">
    <property type="match status" value="1"/>
</dbReference>
<dbReference type="InterPro" id="IPR020845">
    <property type="entry name" value="AMP-binding_CS"/>
</dbReference>
<dbReference type="Gene3D" id="3.40.50.12780">
    <property type="entry name" value="N-terminal domain of ligase-like"/>
    <property type="match status" value="1"/>
</dbReference>
<dbReference type="Pfam" id="PF13193">
    <property type="entry name" value="AMP-binding_C"/>
    <property type="match status" value="1"/>
</dbReference>
<evidence type="ECO:0000256" key="2">
    <source>
        <dbReference type="ARBA" id="ARBA00006432"/>
    </source>
</evidence>
<dbReference type="PANTHER" id="PTHR24096">
    <property type="entry name" value="LONG-CHAIN-FATTY-ACID--COA LIGASE"/>
    <property type="match status" value="1"/>
</dbReference>